<evidence type="ECO:0000313" key="1">
    <source>
        <dbReference type="EMBL" id="MBA4640909.1"/>
    </source>
</evidence>
<protein>
    <submittedName>
        <fullName evidence="1">Uncharacterized protein</fullName>
    </submittedName>
</protein>
<organism evidence="1">
    <name type="scientific">Opuntia streptacantha</name>
    <name type="common">Prickly pear cactus</name>
    <name type="synonym">Opuntia cardona</name>
    <dbReference type="NCBI Taxonomy" id="393608"/>
    <lineage>
        <taxon>Eukaryota</taxon>
        <taxon>Viridiplantae</taxon>
        <taxon>Streptophyta</taxon>
        <taxon>Embryophyta</taxon>
        <taxon>Tracheophyta</taxon>
        <taxon>Spermatophyta</taxon>
        <taxon>Magnoliopsida</taxon>
        <taxon>eudicotyledons</taxon>
        <taxon>Gunneridae</taxon>
        <taxon>Pentapetalae</taxon>
        <taxon>Caryophyllales</taxon>
        <taxon>Cactineae</taxon>
        <taxon>Cactaceae</taxon>
        <taxon>Opuntioideae</taxon>
        <taxon>Opuntia</taxon>
    </lineage>
</organism>
<accession>A0A7C9DN30</accession>
<proteinExistence type="predicted"/>
<name>A0A7C9DN30_OPUST</name>
<reference evidence="1" key="2">
    <citation type="submission" date="2020-07" db="EMBL/GenBank/DDBJ databases">
        <authorList>
            <person name="Vera ALvarez R."/>
            <person name="Arias-Moreno D.M."/>
            <person name="Jimenez-Jacinto V."/>
            <person name="Jimenez-Bremont J.F."/>
            <person name="Swaminathan K."/>
            <person name="Moose S.P."/>
            <person name="Guerrero-Gonzalez M.L."/>
            <person name="Marino-Ramirez L."/>
            <person name="Landsman D."/>
            <person name="Rodriguez-Kessler M."/>
            <person name="Delgado-Sanchez P."/>
        </authorList>
    </citation>
    <scope>NUCLEOTIDE SEQUENCE</scope>
    <source>
        <tissue evidence="1">Cladode</tissue>
    </source>
</reference>
<dbReference type="EMBL" id="GISG01121892">
    <property type="protein sequence ID" value="MBA4640909.1"/>
    <property type="molecule type" value="Transcribed_RNA"/>
</dbReference>
<reference evidence="1" key="1">
    <citation type="journal article" date="2013" name="J. Plant Res.">
        <title>Effect of fungi and light on seed germination of three Opuntia species from semiarid lands of central Mexico.</title>
        <authorList>
            <person name="Delgado-Sanchez P."/>
            <person name="Jimenez-Bremont J.F."/>
            <person name="Guerrero-Gonzalez Mde L."/>
            <person name="Flores J."/>
        </authorList>
    </citation>
    <scope>NUCLEOTIDE SEQUENCE</scope>
    <source>
        <tissue evidence="1">Cladode</tissue>
    </source>
</reference>
<sequence length="103" mass="11992">MGHSNIHRLRSNNTELRDSLQEIQGLFEGEVQLHTDIVEVPSRAGLGNTLGSRMLALELRDRSERQTMRRREQTLVLNNSLRLIVEATSQRRKIIRPQYMKLN</sequence>
<dbReference type="AlphaFoldDB" id="A0A7C9DN30"/>